<sequence>MSQSFDEFFINALEAYHPFIGSENWKYRDVLTAFVHSVSAAYSAYKLSLVLGEDDDFAEKAFFMGLFHDFYQKFGKEVEDLRNVVKLFVDDKEVLEGINYNLAENPSLNPKFGKIIWFGDMMQSSNMSFIELFNLAKKVDPSLKTYFFTVSLPQIGTRSAIMKKAVEKVEEKTENSLIVLTKDGVVVITKEDIELPIKVSWDELKIPRQEGEWADVEKKDEELINDFFGDGKPSANFKGFFYNVEVEGIEDEEGDEKCLLCGIESPKLYVPQAYGYALYSKANNEKWSPKVRPLSNLHDRFDKKYGICFWCAYDALYLSKHSFAVSKGQTKYFLVGYFTRPTPKEVAENFSILLGLNVDFKTVGGVSLDEVEDGLYNWREFVHDVIPEMAGDRMETILDYSSAMILRDFGSTFREGKRTYLLGNQPINGFIDLTPSLSALLLISSFYPVKVTPHPDQVIERRILTFGKPFALFDYDPSRERESKLPPYTLSLLFSSRLLEEKDRFDLLDFDYSLTTTLLS</sequence>
<gene>
    <name evidence="1" type="ORF">DDW13_01230</name>
</gene>
<reference evidence="1 2" key="1">
    <citation type="journal article" date="2015" name="Appl. Environ. Microbiol.">
        <title>Nanoarchaeota, Their Sulfolobales Host, and Nanoarchaeota Virus Distribution across Yellowstone National Park Hot Springs.</title>
        <authorList>
            <person name="Munson-McGee J.H."/>
            <person name="Field E.K."/>
            <person name="Bateson M."/>
            <person name="Rooney C."/>
            <person name="Stepanauskas R."/>
            <person name="Young M.J."/>
        </authorList>
    </citation>
    <scope>NUCLEOTIDE SEQUENCE [LARGE SCALE GENOMIC DNA]</scope>
    <source>
        <strain evidence="1">SCGC AC-742_N10</strain>
    </source>
</reference>
<accession>A0A2T9XAY5</accession>
<evidence type="ECO:0000313" key="2">
    <source>
        <dbReference type="Proteomes" id="UP000245638"/>
    </source>
</evidence>
<dbReference type="Proteomes" id="UP000245638">
    <property type="component" value="Unassembled WGS sequence"/>
</dbReference>
<name>A0A2T9XAY5_9CREN</name>
<dbReference type="EMBL" id="QEFD01000042">
    <property type="protein sequence ID" value="PVU77229.1"/>
    <property type="molecule type" value="Genomic_DNA"/>
</dbReference>
<feature type="non-terminal residue" evidence="1">
    <location>
        <position position="520"/>
    </location>
</feature>
<proteinExistence type="predicted"/>
<dbReference type="AlphaFoldDB" id="A0A2T9XAY5"/>
<comment type="caution">
    <text evidence="1">The sequence shown here is derived from an EMBL/GenBank/DDBJ whole genome shotgun (WGS) entry which is preliminary data.</text>
</comment>
<protein>
    <submittedName>
        <fullName evidence="1">Uncharacterized protein</fullName>
    </submittedName>
</protein>
<organism evidence="1 2">
    <name type="scientific">Acidianus hospitalis</name>
    <dbReference type="NCBI Taxonomy" id="563177"/>
    <lineage>
        <taxon>Archaea</taxon>
        <taxon>Thermoproteota</taxon>
        <taxon>Thermoprotei</taxon>
        <taxon>Sulfolobales</taxon>
        <taxon>Sulfolobaceae</taxon>
        <taxon>Acidianus</taxon>
    </lineage>
</organism>
<evidence type="ECO:0000313" key="1">
    <source>
        <dbReference type="EMBL" id="PVU77229.1"/>
    </source>
</evidence>